<keyword evidence="2" id="KW-1185">Reference proteome</keyword>
<reference evidence="2" key="1">
    <citation type="journal article" date="2019" name="Int. J. Syst. Evol. Microbiol.">
        <title>The Global Catalogue of Microorganisms (GCM) 10K type strain sequencing project: providing services to taxonomists for standard genome sequencing and annotation.</title>
        <authorList>
            <consortium name="The Broad Institute Genomics Platform"/>
            <consortium name="The Broad Institute Genome Sequencing Center for Infectious Disease"/>
            <person name="Wu L."/>
            <person name="Ma J."/>
        </authorList>
    </citation>
    <scope>NUCLEOTIDE SEQUENCE [LARGE SCALE GENOMIC DNA]</scope>
    <source>
        <strain evidence="2">CCUG 53903</strain>
    </source>
</reference>
<evidence type="ECO:0000313" key="1">
    <source>
        <dbReference type="EMBL" id="MFC7460757.1"/>
    </source>
</evidence>
<sequence length="276" mass="28312">MLGTSSFGTLAFGVSAGDEEAPPADHIATGVLLTQYGTPSYFVPNSATGVSLTQTGTPRAANTFRASGALVTRYGSHFHPHYQFGLAAGVQVTQAGVPYGWANPLHPGVTWTVTARGVHLTKAGTPEAVSHALVDATGVSLTQAGRPRAAQVAYALGAMSVVAYGLPELTTVHRATGVRLAQAGQPTGAVRGHAVGALLVRAGKPRHIEPKGMRAYGVQLVRFGRPSARVVMDARQASGVSLLVAGVPTAANTHQAFSLPPVTRAGRPTASRTPAC</sequence>
<accession>A0ABW2SC69</accession>
<evidence type="ECO:0000313" key="2">
    <source>
        <dbReference type="Proteomes" id="UP001596457"/>
    </source>
</evidence>
<protein>
    <submittedName>
        <fullName evidence="1">Uncharacterized protein</fullName>
    </submittedName>
</protein>
<name>A0ABW2SC69_9BURK</name>
<organism evidence="1 2">
    <name type="scientific">Hydrogenophaga defluvii</name>
    <dbReference type="NCBI Taxonomy" id="249410"/>
    <lineage>
        <taxon>Bacteria</taxon>
        <taxon>Pseudomonadati</taxon>
        <taxon>Pseudomonadota</taxon>
        <taxon>Betaproteobacteria</taxon>
        <taxon>Burkholderiales</taxon>
        <taxon>Comamonadaceae</taxon>
        <taxon>Hydrogenophaga</taxon>
    </lineage>
</organism>
<comment type="caution">
    <text evidence="1">The sequence shown here is derived from an EMBL/GenBank/DDBJ whole genome shotgun (WGS) entry which is preliminary data.</text>
</comment>
<proteinExistence type="predicted"/>
<gene>
    <name evidence="1" type="ORF">ACFQU0_09985</name>
</gene>
<dbReference type="Proteomes" id="UP001596457">
    <property type="component" value="Unassembled WGS sequence"/>
</dbReference>
<dbReference type="RefSeq" id="WP_382200311.1">
    <property type="nucleotide sequence ID" value="NZ_JBHTBZ010000020.1"/>
</dbReference>
<dbReference type="EMBL" id="JBHTBZ010000020">
    <property type="protein sequence ID" value="MFC7460757.1"/>
    <property type="molecule type" value="Genomic_DNA"/>
</dbReference>